<comment type="caution">
    <text evidence="1">The sequence shown here is derived from an EMBL/GenBank/DDBJ whole genome shotgun (WGS) entry which is preliminary data.</text>
</comment>
<dbReference type="EMBL" id="BSXU01014218">
    <property type="protein sequence ID" value="GME80446.1"/>
    <property type="molecule type" value="Genomic_DNA"/>
</dbReference>
<organism evidence="1 2">
    <name type="scientific">Ambrosiozyma monospora</name>
    <name type="common">Yeast</name>
    <name type="synonym">Endomycopsis monosporus</name>
    <dbReference type="NCBI Taxonomy" id="43982"/>
    <lineage>
        <taxon>Eukaryota</taxon>
        <taxon>Fungi</taxon>
        <taxon>Dikarya</taxon>
        <taxon>Ascomycota</taxon>
        <taxon>Saccharomycotina</taxon>
        <taxon>Pichiomycetes</taxon>
        <taxon>Pichiales</taxon>
        <taxon>Pichiaceae</taxon>
        <taxon>Ambrosiozyma</taxon>
    </lineage>
</organism>
<dbReference type="AlphaFoldDB" id="A0A9W6TAU6"/>
<accession>A0A9W6TAU6</accession>
<sequence length="185" mass="18781">MGPGPTINGLKGLGVHNFKRDVTKVELDQLVAELAAAASSAASSTASATLVKRDTAPCTPLATITSSSACDSASASASSSTVVIDPNDPVQKSIWSILGKVASGILGIFGGNSNSHKIKRDLDALVSAASTTTTDTGSSSNSESSVFVDLNDPVQKAVWSKIGSTVLGSITKRDVDNLTDEQLGC</sequence>
<reference evidence="1" key="1">
    <citation type="submission" date="2023-04" db="EMBL/GenBank/DDBJ databases">
        <title>Ambrosiozyma monospora NBRC 1965.</title>
        <authorList>
            <person name="Ichikawa N."/>
            <person name="Sato H."/>
            <person name="Tonouchi N."/>
        </authorList>
    </citation>
    <scope>NUCLEOTIDE SEQUENCE</scope>
    <source>
        <strain evidence="1">NBRC 1965</strain>
    </source>
</reference>
<evidence type="ECO:0000313" key="1">
    <source>
        <dbReference type="EMBL" id="GME80446.1"/>
    </source>
</evidence>
<gene>
    <name evidence="1" type="ORF">Amon01_000984700</name>
</gene>
<proteinExistence type="predicted"/>
<evidence type="ECO:0000313" key="2">
    <source>
        <dbReference type="Proteomes" id="UP001165063"/>
    </source>
</evidence>
<name>A0A9W6TAU6_AMBMO</name>
<dbReference type="Proteomes" id="UP001165063">
    <property type="component" value="Unassembled WGS sequence"/>
</dbReference>
<keyword evidence="2" id="KW-1185">Reference proteome</keyword>
<protein>
    <submittedName>
        <fullName evidence="1">Unnamed protein product</fullName>
    </submittedName>
</protein>